<gene>
    <name evidence="1" type="ORF">MNBD_GAMMA07-37</name>
</gene>
<accession>A0A3B0WXS2</accession>
<dbReference type="AlphaFoldDB" id="A0A3B0WXS2"/>
<sequence length="212" mass="24772">MFDKIKNKLTGEKTSKSSRTLEKIDQLLIGDMLEMSDSFGLPPNIRDQTFEVISIDSYYYDERLETEWTLQGGSKEPIFLSLDENSNNLTAVLSMQLKKKNVDYIMGWGALLAILNSDECNDIELINTDIFDGWLSERYYCDEFNEEASYLDGDQRHSTISHNNREVFQYFKFSAQNEKQFLEIERWSKNEIDVFVSILRPVSDIKELWPKA</sequence>
<proteinExistence type="predicted"/>
<dbReference type="EMBL" id="UOFF01000333">
    <property type="protein sequence ID" value="VAW57093.1"/>
    <property type="molecule type" value="Genomic_DNA"/>
</dbReference>
<name>A0A3B0WXS2_9ZZZZ</name>
<reference evidence="1" key="1">
    <citation type="submission" date="2018-06" db="EMBL/GenBank/DDBJ databases">
        <authorList>
            <person name="Zhirakovskaya E."/>
        </authorList>
    </citation>
    <scope>NUCLEOTIDE SEQUENCE</scope>
</reference>
<evidence type="ECO:0008006" key="2">
    <source>
        <dbReference type="Google" id="ProtNLM"/>
    </source>
</evidence>
<organism evidence="1">
    <name type="scientific">hydrothermal vent metagenome</name>
    <dbReference type="NCBI Taxonomy" id="652676"/>
    <lineage>
        <taxon>unclassified sequences</taxon>
        <taxon>metagenomes</taxon>
        <taxon>ecological metagenomes</taxon>
    </lineage>
</organism>
<protein>
    <recommendedName>
        <fullName evidence="2">DUF4178 domain-containing protein</fullName>
    </recommendedName>
</protein>
<evidence type="ECO:0000313" key="1">
    <source>
        <dbReference type="EMBL" id="VAW57093.1"/>
    </source>
</evidence>